<organism evidence="2 3">
    <name type="scientific">Actinoallomurus vinaceus</name>
    <dbReference type="NCBI Taxonomy" id="1080074"/>
    <lineage>
        <taxon>Bacteria</taxon>
        <taxon>Bacillati</taxon>
        <taxon>Actinomycetota</taxon>
        <taxon>Actinomycetes</taxon>
        <taxon>Streptosporangiales</taxon>
        <taxon>Thermomonosporaceae</taxon>
        <taxon>Actinoallomurus</taxon>
    </lineage>
</organism>
<comment type="caution">
    <text evidence="2">The sequence shown here is derived from an EMBL/GenBank/DDBJ whole genome shotgun (WGS) entry which is preliminary data.</text>
</comment>
<dbReference type="Proteomes" id="UP001501442">
    <property type="component" value="Unassembled WGS sequence"/>
</dbReference>
<keyword evidence="3" id="KW-1185">Reference proteome</keyword>
<protein>
    <recommendedName>
        <fullName evidence="1">N-acetyltransferase domain-containing protein</fullName>
    </recommendedName>
</protein>
<gene>
    <name evidence="2" type="ORF">GCM10023196_107450</name>
</gene>
<sequence>MCGVRYTNCVRFRWDWLSSAISVPYVPTLGPVRPQALSAELFDAVMLVAHTGRFLPYDKDRRWSSTKDERVITQEIIHRPELTVIPTLSTRGRGLLKIHYYGRGKPDIGHAAEWSLTWMTTYGAVAGRLIWFDDVGEGARTRLMLKTFEDQESGVSGAVMSLNDCPYASTFPAFTEEIGPEGFAFLYQRMQAGIDDGPVLVTVQDDRIVGAIGPLATMTDSTGATIQPPQYFAVHPDYRGRGHGRNLWRASMAWGRANGAGHKVLQASVGTPAERLYLSERLVTLGFLHTVDVGC</sequence>
<dbReference type="Gene3D" id="3.40.630.30">
    <property type="match status" value="1"/>
</dbReference>
<dbReference type="SUPFAM" id="SSF55729">
    <property type="entry name" value="Acyl-CoA N-acyltransferases (Nat)"/>
    <property type="match status" value="1"/>
</dbReference>
<evidence type="ECO:0000259" key="1">
    <source>
        <dbReference type="PROSITE" id="PS51186"/>
    </source>
</evidence>
<accession>A0ABP8UXP8</accession>
<reference evidence="3" key="1">
    <citation type="journal article" date="2019" name="Int. J. Syst. Evol. Microbiol.">
        <title>The Global Catalogue of Microorganisms (GCM) 10K type strain sequencing project: providing services to taxonomists for standard genome sequencing and annotation.</title>
        <authorList>
            <consortium name="The Broad Institute Genomics Platform"/>
            <consortium name="The Broad Institute Genome Sequencing Center for Infectious Disease"/>
            <person name="Wu L."/>
            <person name="Ma J."/>
        </authorList>
    </citation>
    <scope>NUCLEOTIDE SEQUENCE [LARGE SCALE GENOMIC DNA]</scope>
    <source>
        <strain evidence="3">JCM 17939</strain>
    </source>
</reference>
<dbReference type="Pfam" id="PF00583">
    <property type="entry name" value="Acetyltransf_1"/>
    <property type="match status" value="1"/>
</dbReference>
<dbReference type="InterPro" id="IPR000182">
    <property type="entry name" value="GNAT_dom"/>
</dbReference>
<feature type="domain" description="N-acetyltransferase" evidence="1">
    <location>
        <begin position="157"/>
        <end position="295"/>
    </location>
</feature>
<dbReference type="PROSITE" id="PS51186">
    <property type="entry name" value="GNAT"/>
    <property type="match status" value="1"/>
</dbReference>
<name>A0ABP8UXP8_9ACTN</name>
<evidence type="ECO:0000313" key="2">
    <source>
        <dbReference type="EMBL" id="GAA4640746.1"/>
    </source>
</evidence>
<dbReference type="InterPro" id="IPR016181">
    <property type="entry name" value="Acyl_CoA_acyltransferase"/>
</dbReference>
<dbReference type="EMBL" id="BAABHK010000036">
    <property type="protein sequence ID" value="GAA4640746.1"/>
    <property type="molecule type" value="Genomic_DNA"/>
</dbReference>
<proteinExistence type="predicted"/>
<dbReference type="CDD" id="cd04301">
    <property type="entry name" value="NAT_SF"/>
    <property type="match status" value="1"/>
</dbReference>
<evidence type="ECO:0000313" key="3">
    <source>
        <dbReference type="Proteomes" id="UP001501442"/>
    </source>
</evidence>